<keyword evidence="2" id="KW-0378">Hydrolase</keyword>
<dbReference type="RefSeq" id="WP_106395877.1">
    <property type="nucleotide sequence ID" value="NZ_PVNK01000293.1"/>
</dbReference>
<evidence type="ECO:0000313" key="3">
    <source>
        <dbReference type="Proteomes" id="UP000237968"/>
    </source>
</evidence>
<dbReference type="CDD" id="cd16272">
    <property type="entry name" value="RNaseZ_MBL-fold"/>
    <property type="match status" value="1"/>
</dbReference>
<sequence length="267" mass="28356">MTIKPVSQDLGPELVFVGTGEALDPALPNTSLLVRGPRTLLLDCGYAVPHAFWAISQDVNFLDGVWISHGHADHCFGLPALLLWMRLGGRERPLTVLGGPGSRARLEQVLELGYPGSYAPHKCYPIEFVELEAGAVNRLGPLELRIAASAHSIVNHALRIDAPGLRSLMYSGDGAVTEGTRALARGVSVLVHECFFAVASGQRKHGDVEGCVVLAEHAGVETLALLHFAAEAKQAIRAAARGLERGMFELLTPSPGDSLALGAPPRT</sequence>
<dbReference type="AlphaFoldDB" id="A0A2S9XB91"/>
<dbReference type="PANTHER" id="PTHR46018">
    <property type="entry name" value="ZINC PHOSPHODIESTERASE ELAC PROTEIN 1"/>
    <property type="match status" value="1"/>
</dbReference>
<protein>
    <submittedName>
        <fullName evidence="2">Ribonuclease Z</fullName>
        <ecNumber evidence="2">3.1.26.11</ecNumber>
    </submittedName>
</protein>
<dbReference type="SMART" id="SM00849">
    <property type="entry name" value="Lactamase_B"/>
    <property type="match status" value="1"/>
</dbReference>
<dbReference type="Pfam" id="PF23023">
    <property type="entry name" value="Anti-Pycsar_Apyc1"/>
    <property type="match status" value="1"/>
</dbReference>
<dbReference type="InterPro" id="IPR036866">
    <property type="entry name" value="RibonucZ/Hydroxyglut_hydro"/>
</dbReference>
<dbReference type="EC" id="3.1.26.11" evidence="2"/>
<evidence type="ECO:0000313" key="2">
    <source>
        <dbReference type="EMBL" id="PRP90124.1"/>
    </source>
</evidence>
<dbReference type="Gene3D" id="3.60.15.10">
    <property type="entry name" value="Ribonuclease Z/Hydroxyacylglutathione hydrolase-like"/>
    <property type="match status" value="1"/>
</dbReference>
<dbReference type="EMBL" id="PVNK01000293">
    <property type="protein sequence ID" value="PRP90124.1"/>
    <property type="molecule type" value="Genomic_DNA"/>
</dbReference>
<feature type="domain" description="Metallo-beta-lactamase" evidence="1">
    <location>
        <begin position="28"/>
        <end position="217"/>
    </location>
</feature>
<accession>A0A2S9XB91</accession>
<comment type="caution">
    <text evidence="2">The sequence shown here is derived from an EMBL/GenBank/DDBJ whole genome shotgun (WGS) entry which is preliminary data.</text>
</comment>
<dbReference type="GO" id="GO:0042781">
    <property type="term" value="F:3'-tRNA processing endoribonuclease activity"/>
    <property type="evidence" value="ECO:0007669"/>
    <property type="project" value="UniProtKB-EC"/>
</dbReference>
<dbReference type="Proteomes" id="UP000237968">
    <property type="component" value="Unassembled WGS sequence"/>
</dbReference>
<proteinExistence type="predicted"/>
<reference evidence="2 3" key="1">
    <citation type="submission" date="2018-03" db="EMBL/GenBank/DDBJ databases">
        <title>Draft Genome Sequences of the Obligatory Marine Myxobacteria Enhygromyxa salina SWB005.</title>
        <authorList>
            <person name="Poehlein A."/>
            <person name="Moghaddam J.A."/>
            <person name="Harms H."/>
            <person name="Alanjari M."/>
            <person name="Koenig G.M."/>
            <person name="Daniel R."/>
            <person name="Schaeberle T.F."/>
        </authorList>
    </citation>
    <scope>NUCLEOTIDE SEQUENCE [LARGE SCALE GENOMIC DNA]</scope>
    <source>
        <strain evidence="2 3">SWB005</strain>
    </source>
</reference>
<dbReference type="PANTHER" id="PTHR46018:SF2">
    <property type="entry name" value="ZINC PHOSPHODIESTERASE ELAC PROTEIN 1"/>
    <property type="match status" value="1"/>
</dbReference>
<dbReference type="SUPFAM" id="SSF56281">
    <property type="entry name" value="Metallo-hydrolase/oxidoreductase"/>
    <property type="match status" value="1"/>
</dbReference>
<name>A0A2S9XB91_9BACT</name>
<keyword evidence="3" id="KW-1185">Reference proteome</keyword>
<dbReference type="OrthoDB" id="9800940at2"/>
<evidence type="ECO:0000259" key="1">
    <source>
        <dbReference type="SMART" id="SM00849"/>
    </source>
</evidence>
<organism evidence="2 3">
    <name type="scientific">Enhygromyxa salina</name>
    <dbReference type="NCBI Taxonomy" id="215803"/>
    <lineage>
        <taxon>Bacteria</taxon>
        <taxon>Pseudomonadati</taxon>
        <taxon>Myxococcota</taxon>
        <taxon>Polyangia</taxon>
        <taxon>Nannocystales</taxon>
        <taxon>Nannocystaceae</taxon>
        <taxon>Enhygromyxa</taxon>
    </lineage>
</organism>
<gene>
    <name evidence="2" type="primary">rnz</name>
    <name evidence="2" type="ORF">ENSA5_67420</name>
</gene>
<dbReference type="InterPro" id="IPR001279">
    <property type="entry name" value="Metallo-B-lactamas"/>
</dbReference>